<comment type="caution">
    <text evidence="1">The sequence shown here is derived from an EMBL/GenBank/DDBJ whole genome shotgun (WGS) entry which is preliminary data.</text>
</comment>
<evidence type="ECO:0000313" key="1">
    <source>
        <dbReference type="EMBL" id="RAJ02474.1"/>
    </source>
</evidence>
<dbReference type="SUPFAM" id="SSF53254">
    <property type="entry name" value="Phosphoglycerate mutase-like"/>
    <property type="match status" value="1"/>
</dbReference>
<dbReference type="AlphaFoldDB" id="A0A327QFC1"/>
<dbReference type="Proteomes" id="UP000249547">
    <property type="component" value="Unassembled WGS sequence"/>
</dbReference>
<dbReference type="CDD" id="cd07040">
    <property type="entry name" value="HP"/>
    <property type="match status" value="1"/>
</dbReference>
<sequence length="179" mass="20231">MKYVLLMVGCLISLLACQEQPKERPQIPVAEDSTFLTGRFFIVRHAEKFPGYDTVLTEAGRARAGELYRLVKDSGIVKIYCTPFLRSIETADSLRIQAGLDTVIYNADTTGEDLLYKLSKHEDWGKKILIVAHSNTIIPIIKNFKGKPGMDSIPDNDYGNLFIVDKQYKADATVKRKRF</sequence>
<proteinExistence type="predicted"/>
<accession>A0A327QFC1</accession>
<dbReference type="InterPro" id="IPR029033">
    <property type="entry name" value="His_PPase_superfam"/>
</dbReference>
<dbReference type="Pfam" id="PF00300">
    <property type="entry name" value="His_Phos_1"/>
    <property type="match status" value="1"/>
</dbReference>
<organism evidence="1 2">
    <name type="scientific">Chitinophaga skermanii</name>
    <dbReference type="NCBI Taxonomy" id="331697"/>
    <lineage>
        <taxon>Bacteria</taxon>
        <taxon>Pseudomonadati</taxon>
        <taxon>Bacteroidota</taxon>
        <taxon>Chitinophagia</taxon>
        <taxon>Chitinophagales</taxon>
        <taxon>Chitinophagaceae</taxon>
        <taxon>Chitinophaga</taxon>
    </lineage>
</organism>
<gene>
    <name evidence="1" type="ORF">LX64_03492</name>
</gene>
<dbReference type="RefSeq" id="WP_111598913.1">
    <property type="nucleotide sequence ID" value="NZ_QLLL01000006.1"/>
</dbReference>
<dbReference type="InterPro" id="IPR013078">
    <property type="entry name" value="His_Pase_superF_clade-1"/>
</dbReference>
<keyword evidence="2" id="KW-1185">Reference proteome</keyword>
<dbReference type="PROSITE" id="PS51257">
    <property type="entry name" value="PROKAR_LIPOPROTEIN"/>
    <property type="match status" value="1"/>
</dbReference>
<name>A0A327QFC1_9BACT</name>
<evidence type="ECO:0000313" key="2">
    <source>
        <dbReference type="Proteomes" id="UP000249547"/>
    </source>
</evidence>
<dbReference type="Gene3D" id="3.40.50.1240">
    <property type="entry name" value="Phosphoglycerate mutase-like"/>
    <property type="match status" value="1"/>
</dbReference>
<dbReference type="EMBL" id="QLLL01000006">
    <property type="protein sequence ID" value="RAJ02474.1"/>
    <property type="molecule type" value="Genomic_DNA"/>
</dbReference>
<dbReference type="OrthoDB" id="3296006at2"/>
<protein>
    <submittedName>
        <fullName evidence="1">Histidine phosphatase superfamily protein (Branch 1)</fullName>
    </submittedName>
</protein>
<reference evidence="1 2" key="1">
    <citation type="submission" date="2018-06" db="EMBL/GenBank/DDBJ databases">
        <title>Genomic Encyclopedia of Archaeal and Bacterial Type Strains, Phase II (KMG-II): from individual species to whole genera.</title>
        <authorList>
            <person name="Goeker M."/>
        </authorList>
    </citation>
    <scope>NUCLEOTIDE SEQUENCE [LARGE SCALE GENOMIC DNA]</scope>
    <source>
        <strain evidence="1 2">DSM 23857</strain>
    </source>
</reference>